<feature type="transmembrane region" description="Helical" evidence="2">
    <location>
        <begin position="32"/>
        <end position="55"/>
    </location>
</feature>
<keyword evidence="2" id="KW-0472">Membrane</keyword>
<evidence type="ECO:0000313" key="4">
    <source>
        <dbReference type="WBParaSite" id="SMUV_0000223701-mRNA-1"/>
    </source>
</evidence>
<sequence length="475" mass="54401">MLAECLRVSVSVGGFCLLAAQSDACRRVSACLFVRVSACVCVCVSVGVVYVLVYLQQPPRSFFGMPPKKDFSVSKGKEEEKSELVDSGKRKFNMRNYIVRAQFNSTDDFEEWIAAETEKAPWYMVSAYTAGGTTKRIYACAFRKRAGFKKCERQLKVEFYQDGKVKVMDSSDSDQHIHEISDGTSNGSKLRTLTHFRNAEAFNTWMEDQMKRFPWKRRTGQGTNVEVYQCCHRPRYGRLCRRILQAVRTPNGIITVKEPEGLPPHDHPPLPNKRYSYSEGYDEDEASSSSSRVMSLRKRGRFSKENETEQVANSTSEFRETDIKQVPKLNSCIKSEPSLEDFVIVSDEFYESDMVNNEKAGDSNVKQMKIEAKDDYEDNDNPSRNLGGSEKEHDGQLDVGRTDDVRYDLKYFEKELVLMLSKTPLERLPEVREKLRREMDLVYARQIVNEIATGFNSEEGRREVIDRINGVLHGI</sequence>
<dbReference type="AlphaFoldDB" id="A0A0N5ADI4"/>
<name>A0A0N5ADI4_9BILA</name>
<reference evidence="4" key="1">
    <citation type="submission" date="2017-02" db="UniProtKB">
        <authorList>
            <consortium name="WormBaseParasite"/>
        </authorList>
    </citation>
    <scope>IDENTIFICATION</scope>
</reference>
<keyword evidence="2" id="KW-1133">Transmembrane helix</keyword>
<dbReference type="Proteomes" id="UP000046393">
    <property type="component" value="Unplaced"/>
</dbReference>
<keyword evidence="2" id="KW-0812">Transmembrane</keyword>
<evidence type="ECO:0000313" key="3">
    <source>
        <dbReference type="Proteomes" id="UP000046393"/>
    </source>
</evidence>
<evidence type="ECO:0000256" key="1">
    <source>
        <dbReference type="SAM" id="MobiDB-lite"/>
    </source>
</evidence>
<protein>
    <submittedName>
        <fullName evidence="4">FAR1 domain-containing protein</fullName>
    </submittedName>
</protein>
<keyword evidence="3" id="KW-1185">Reference proteome</keyword>
<organism evidence="3 4">
    <name type="scientific">Syphacia muris</name>
    <dbReference type="NCBI Taxonomy" id="451379"/>
    <lineage>
        <taxon>Eukaryota</taxon>
        <taxon>Metazoa</taxon>
        <taxon>Ecdysozoa</taxon>
        <taxon>Nematoda</taxon>
        <taxon>Chromadorea</taxon>
        <taxon>Rhabditida</taxon>
        <taxon>Spirurina</taxon>
        <taxon>Oxyuridomorpha</taxon>
        <taxon>Oxyuroidea</taxon>
        <taxon>Oxyuridae</taxon>
        <taxon>Syphacia</taxon>
    </lineage>
</organism>
<proteinExistence type="predicted"/>
<feature type="region of interest" description="Disordered" evidence="1">
    <location>
        <begin position="255"/>
        <end position="318"/>
    </location>
</feature>
<dbReference type="WBParaSite" id="SMUV_0000223701-mRNA-1">
    <property type="protein sequence ID" value="SMUV_0000223701-mRNA-1"/>
    <property type="gene ID" value="SMUV_0000223701"/>
</dbReference>
<feature type="compositionally biased region" description="Basic and acidic residues" evidence="1">
    <location>
        <begin position="257"/>
        <end position="268"/>
    </location>
</feature>
<evidence type="ECO:0000256" key="2">
    <source>
        <dbReference type="SAM" id="Phobius"/>
    </source>
</evidence>
<feature type="region of interest" description="Disordered" evidence="1">
    <location>
        <begin position="371"/>
        <end position="397"/>
    </location>
</feature>
<accession>A0A0N5ADI4</accession>